<feature type="domain" description="Cyclin C-terminal" evidence="1">
    <location>
        <begin position="16"/>
        <end position="104"/>
    </location>
</feature>
<accession>A0AAD3TBK9</accession>
<dbReference type="SUPFAM" id="SSF47954">
    <property type="entry name" value="Cyclin-like"/>
    <property type="match status" value="1"/>
</dbReference>
<dbReference type="InterPro" id="IPR036915">
    <property type="entry name" value="Cyclin-like_sf"/>
</dbReference>
<name>A0AAD3TBK9_NEPGR</name>
<dbReference type="AlphaFoldDB" id="A0AAD3TBK9"/>
<protein>
    <recommendedName>
        <fullName evidence="1">Cyclin C-terminal domain-containing protein</fullName>
    </recommendedName>
</protein>
<gene>
    <name evidence="2" type="ORF">Nepgr_028117</name>
</gene>
<organism evidence="2 3">
    <name type="scientific">Nepenthes gracilis</name>
    <name type="common">Slender pitcher plant</name>
    <dbReference type="NCBI Taxonomy" id="150966"/>
    <lineage>
        <taxon>Eukaryota</taxon>
        <taxon>Viridiplantae</taxon>
        <taxon>Streptophyta</taxon>
        <taxon>Embryophyta</taxon>
        <taxon>Tracheophyta</taxon>
        <taxon>Spermatophyta</taxon>
        <taxon>Magnoliopsida</taxon>
        <taxon>eudicotyledons</taxon>
        <taxon>Gunneridae</taxon>
        <taxon>Pentapetalae</taxon>
        <taxon>Caryophyllales</taxon>
        <taxon>Nepenthaceae</taxon>
        <taxon>Nepenthes</taxon>
    </lineage>
</organism>
<reference evidence="2" key="1">
    <citation type="submission" date="2023-05" db="EMBL/GenBank/DDBJ databases">
        <title>Nepenthes gracilis genome sequencing.</title>
        <authorList>
            <person name="Fukushima K."/>
        </authorList>
    </citation>
    <scope>NUCLEOTIDE SEQUENCE</scope>
    <source>
        <strain evidence="2">SING2019-196</strain>
    </source>
</reference>
<dbReference type="Proteomes" id="UP001279734">
    <property type="component" value="Unassembled WGS sequence"/>
</dbReference>
<evidence type="ECO:0000313" key="3">
    <source>
        <dbReference type="Proteomes" id="UP001279734"/>
    </source>
</evidence>
<evidence type="ECO:0000259" key="1">
    <source>
        <dbReference type="Pfam" id="PF02984"/>
    </source>
</evidence>
<sequence>MEWLVQELLDFQCLLPTMYNFLGFYLKAAIADEEMERKTKYLAELALRDHRQLRFWPSTVAAGLAILVSLAANRDLSCQHVMETHIRTKVDDLPECIKSLEWLVKYAC</sequence>
<dbReference type="Pfam" id="PF02984">
    <property type="entry name" value="Cyclin_C"/>
    <property type="match status" value="1"/>
</dbReference>
<dbReference type="EMBL" id="BSYO01000030">
    <property type="protein sequence ID" value="GMH26274.1"/>
    <property type="molecule type" value="Genomic_DNA"/>
</dbReference>
<keyword evidence="3" id="KW-1185">Reference proteome</keyword>
<dbReference type="Gene3D" id="1.10.472.10">
    <property type="entry name" value="Cyclin-like"/>
    <property type="match status" value="1"/>
</dbReference>
<proteinExistence type="predicted"/>
<dbReference type="InterPro" id="IPR004367">
    <property type="entry name" value="Cyclin_C-dom"/>
</dbReference>
<evidence type="ECO:0000313" key="2">
    <source>
        <dbReference type="EMBL" id="GMH26274.1"/>
    </source>
</evidence>
<comment type="caution">
    <text evidence="2">The sequence shown here is derived from an EMBL/GenBank/DDBJ whole genome shotgun (WGS) entry which is preliminary data.</text>
</comment>